<keyword evidence="3" id="KW-1185">Reference proteome</keyword>
<organism evidence="2 3">
    <name type="scientific">Electrophorus voltai</name>
    <dbReference type="NCBI Taxonomy" id="2609070"/>
    <lineage>
        <taxon>Eukaryota</taxon>
        <taxon>Metazoa</taxon>
        <taxon>Chordata</taxon>
        <taxon>Craniata</taxon>
        <taxon>Vertebrata</taxon>
        <taxon>Euteleostomi</taxon>
        <taxon>Actinopterygii</taxon>
        <taxon>Neopterygii</taxon>
        <taxon>Teleostei</taxon>
        <taxon>Ostariophysi</taxon>
        <taxon>Gymnotiformes</taxon>
        <taxon>Gymnotoidei</taxon>
        <taxon>Gymnotidae</taxon>
        <taxon>Electrophorus</taxon>
    </lineage>
</organism>
<evidence type="ECO:0000256" key="1">
    <source>
        <dbReference type="SAM" id="SignalP"/>
    </source>
</evidence>
<evidence type="ECO:0008006" key="4">
    <source>
        <dbReference type="Google" id="ProtNLM"/>
    </source>
</evidence>
<feature type="chain" id="PRO_5042119514" description="Somatostatin/Cortistatin C-terminal domain-containing protein" evidence="1">
    <location>
        <begin position="27"/>
        <end position="114"/>
    </location>
</feature>
<gene>
    <name evidence="2" type="ORF">P4O66_017861</name>
</gene>
<name>A0AAD8YUF5_9TELE</name>
<proteinExistence type="predicted"/>
<comment type="caution">
    <text evidence="2">The sequence shown here is derived from an EMBL/GenBank/DDBJ whole genome shotgun (WGS) entry which is preliminary data.</text>
</comment>
<dbReference type="Proteomes" id="UP001239994">
    <property type="component" value="Unassembled WGS sequence"/>
</dbReference>
<evidence type="ECO:0000313" key="2">
    <source>
        <dbReference type="EMBL" id="KAK1786131.1"/>
    </source>
</evidence>
<feature type="non-terminal residue" evidence="2">
    <location>
        <position position="1"/>
    </location>
</feature>
<dbReference type="AlphaFoldDB" id="A0AAD8YUF5"/>
<dbReference type="EMBL" id="JAROKS010000025">
    <property type="protein sequence ID" value="KAK1786131.1"/>
    <property type="molecule type" value="Genomic_DNA"/>
</dbReference>
<evidence type="ECO:0000313" key="3">
    <source>
        <dbReference type="Proteomes" id="UP001239994"/>
    </source>
</evidence>
<accession>A0AAD8YUF5</accession>
<protein>
    <recommendedName>
        <fullName evidence="4">Somatostatin/Cortistatin C-terminal domain-containing protein</fullName>
    </recommendedName>
</protein>
<keyword evidence="1" id="KW-0732">Signal</keyword>
<sequence length="114" mass="12847">MKMCVMQCYLALLGFALVLCSSGASTQPDLERNLELDQGLRQRKLLQRARVLGMAAQDWSKRELEDLLSRLTLPESKIRESEMSTLGAQQDLKVELERSAENSINNAPREQKPG</sequence>
<reference evidence="2" key="1">
    <citation type="submission" date="2023-03" db="EMBL/GenBank/DDBJ databases">
        <title>Electrophorus voltai genome.</title>
        <authorList>
            <person name="Bian C."/>
        </authorList>
    </citation>
    <scope>NUCLEOTIDE SEQUENCE</scope>
    <source>
        <strain evidence="2">CB-2022</strain>
        <tissue evidence="2">Muscle</tissue>
    </source>
</reference>
<feature type="signal peptide" evidence="1">
    <location>
        <begin position="1"/>
        <end position="26"/>
    </location>
</feature>